<dbReference type="InterPro" id="IPR009050">
    <property type="entry name" value="Globin-like_sf"/>
</dbReference>
<dbReference type="GO" id="GO:0006935">
    <property type="term" value="P:chemotaxis"/>
    <property type="evidence" value="ECO:0007669"/>
    <property type="project" value="UniProtKB-KW"/>
</dbReference>
<proteinExistence type="inferred from homology"/>
<evidence type="ECO:0000313" key="6">
    <source>
        <dbReference type="Proteomes" id="UP000219167"/>
    </source>
</evidence>
<reference evidence="5 6" key="1">
    <citation type="submission" date="2017-08" db="EMBL/GenBank/DDBJ databases">
        <authorList>
            <person name="de Groot N.N."/>
        </authorList>
    </citation>
    <scope>NUCLEOTIDE SEQUENCE [LARGE SCALE GENOMIC DNA]</scope>
    <source>
        <strain evidence="5 6">JC85</strain>
    </source>
</reference>
<dbReference type="Proteomes" id="UP000219167">
    <property type="component" value="Unassembled WGS sequence"/>
</dbReference>
<comment type="similarity">
    <text evidence="2">Belongs to the methyl-accepting chemotaxis (MCP) protein family.</text>
</comment>
<protein>
    <submittedName>
        <fullName evidence="5">Methyl-accepting chemotaxis protein</fullName>
    </submittedName>
</protein>
<evidence type="ECO:0000256" key="1">
    <source>
        <dbReference type="ARBA" id="ARBA00022500"/>
    </source>
</evidence>
<dbReference type="InterPro" id="IPR044398">
    <property type="entry name" value="Globin-sensor_dom"/>
</dbReference>
<dbReference type="Gene3D" id="1.10.490.10">
    <property type="entry name" value="Globins"/>
    <property type="match status" value="1"/>
</dbReference>
<dbReference type="InterPro" id="IPR004089">
    <property type="entry name" value="MCPsignal_dom"/>
</dbReference>
<dbReference type="SUPFAM" id="SSF46458">
    <property type="entry name" value="Globin-like"/>
    <property type="match status" value="1"/>
</dbReference>
<name>A0A285UU55_9HYPH</name>
<dbReference type="SMART" id="SM00283">
    <property type="entry name" value="MA"/>
    <property type="match status" value="1"/>
</dbReference>
<evidence type="ECO:0000256" key="2">
    <source>
        <dbReference type="ARBA" id="ARBA00029447"/>
    </source>
</evidence>
<dbReference type="PROSITE" id="PS50111">
    <property type="entry name" value="CHEMOTAXIS_TRANSDUC_2"/>
    <property type="match status" value="1"/>
</dbReference>
<dbReference type="InterPro" id="IPR004090">
    <property type="entry name" value="Chemotax_Me-accpt_rcpt"/>
</dbReference>
<keyword evidence="3" id="KW-0807">Transducer</keyword>
<feature type="domain" description="Methyl-accepting transducer" evidence="4">
    <location>
        <begin position="249"/>
        <end position="478"/>
    </location>
</feature>
<dbReference type="CDD" id="cd01068">
    <property type="entry name" value="globin_sensor"/>
    <property type="match status" value="1"/>
</dbReference>
<dbReference type="EMBL" id="OBQD01000015">
    <property type="protein sequence ID" value="SOC45352.1"/>
    <property type="molecule type" value="Genomic_DNA"/>
</dbReference>
<dbReference type="InterPro" id="IPR039379">
    <property type="entry name" value="Protoglobin_sensor_dom"/>
</dbReference>
<dbReference type="Pfam" id="PF11563">
    <property type="entry name" value="Protoglobin"/>
    <property type="match status" value="1"/>
</dbReference>
<dbReference type="PANTHER" id="PTHR43531:SF11">
    <property type="entry name" value="METHYL-ACCEPTING CHEMOTAXIS PROTEIN 3"/>
    <property type="match status" value="1"/>
</dbReference>
<sequence>MQEVPAEQTQTGQATSLRDRLRFAGLEPSHGEVLRHHRQTLERHVEAALRDLFHRFQSYPDAARLFQSERAIDRLHDLHASHWSVLTDARFDGLYAERVKVLADAESQMGLDPRWRLSGQTVVLEHVIDGLIEEYWPKSLLSGARNPRRKELADLLTAFVRVAMVDAEIGVSLRFNELRHSHHRAMGEQRQADHGALDTAFGEVIRSLANLDFTHKTGEQMPESWRELAGSLDGALEEIGRHLAGAAERGEASGAMAQTLSAQASQLAERTAAHSAGLAGTAATLGDITVRLKANLGETRKAEDAAQTTRSSAEQSGRIVGEAMSAMADIEASAEKIGQIIGVIDEIAFQTNLLALNAGIEAARAGDSGRGFAVVAQEVRALAQRSADAAREIKQLVSGTKAQVEAGVDRVNRTQDAIGGIVQQVAGINDAIAGIARRSGEEMAGLEAVAGELGRLGTQSGADSELASTIGRSGEDLQTVILELGRTIRKFHVRQPAQAGEVSPRPARGVQDLPRMAASAPARAIGFGA</sequence>
<evidence type="ECO:0000256" key="3">
    <source>
        <dbReference type="PROSITE-ProRule" id="PRU00284"/>
    </source>
</evidence>
<dbReference type="GO" id="GO:0007165">
    <property type="term" value="P:signal transduction"/>
    <property type="evidence" value="ECO:0007669"/>
    <property type="project" value="UniProtKB-KW"/>
</dbReference>
<dbReference type="CDD" id="cd11386">
    <property type="entry name" value="MCP_signal"/>
    <property type="match status" value="1"/>
</dbReference>
<dbReference type="InterPro" id="IPR051310">
    <property type="entry name" value="MCP_chemotaxis"/>
</dbReference>
<dbReference type="Pfam" id="PF00015">
    <property type="entry name" value="MCPsignal"/>
    <property type="match status" value="1"/>
</dbReference>
<dbReference type="GO" id="GO:0020037">
    <property type="term" value="F:heme binding"/>
    <property type="evidence" value="ECO:0007669"/>
    <property type="project" value="InterPro"/>
</dbReference>
<dbReference type="GO" id="GO:0019825">
    <property type="term" value="F:oxygen binding"/>
    <property type="evidence" value="ECO:0007669"/>
    <property type="project" value="InterPro"/>
</dbReference>
<organism evidence="5 6">
    <name type="scientific">Rhizobium subbaraonis</name>
    <dbReference type="NCBI Taxonomy" id="908946"/>
    <lineage>
        <taxon>Bacteria</taxon>
        <taxon>Pseudomonadati</taxon>
        <taxon>Pseudomonadota</taxon>
        <taxon>Alphaproteobacteria</taxon>
        <taxon>Hyphomicrobiales</taxon>
        <taxon>Rhizobiaceae</taxon>
        <taxon>Rhizobium/Agrobacterium group</taxon>
        <taxon>Rhizobium</taxon>
    </lineage>
</organism>
<dbReference type="Gene3D" id="1.10.287.950">
    <property type="entry name" value="Methyl-accepting chemotaxis protein"/>
    <property type="match status" value="1"/>
</dbReference>
<keyword evidence="1" id="KW-0145">Chemotaxis</keyword>
<dbReference type="GO" id="GO:0004888">
    <property type="term" value="F:transmembrane signaling receptor activity"/>
    <property type="evidence" value="ECO:0007669"/>
    <property type="project" value="InterPro"/>
</dbReference>
<accession>A0A285UU55</accession>
<gene>
    <name evidence="5" type="ORF">SAMN05892877_11532</name>
</gene>
<evidence type="ECO:0000259" key="4">
    <source>
        <dbReference type="PROSITE" id="PS50111"/>
    </source>
</evidence>
<dbReference type="InterPro" id="IPR012292">
    <property type="entry name" value="Globin/Proto"/>
</dbReference>
<dbReference type="PANTHER" id="PTHR43531">
    <property type="entry name" value="PROTEIN ICFG"/>
    <property type="match status" value="1"/>
</dbReference>
<dbReference type="SUPFAM" id="SSF58104">
    <property type="entry name" value="Methyl-accepting chemotaxis protein (MCP) signaling domain"/>
    <property type="match status" value="1"/>
</dbReference>
<dbReference type="AlphaFoldDB" id="A0A285UU55"/>
<dbReference type="PRINTS" id="PR00260">
    <property type="entry name" value="CHEMTRNSDUCR"/>
</dbReference>
<evidence type="ECO:0000313" key="5">
    <source>
        <dbReference type="EMBL" id="SOC45352.1"/>
    </source>
</evidence>
<keyword evidence="6" id="KW-1185">Reference proteome</keyword>
<dbReference type="GO" id="GO:0016020">
    <property type="term" value="C:membrane"/>
    <property type="evidence" value="ECO:0007669"/>
    <property type="project" value="InterPro"/>
</dbReference>